<dbReference type="Proteomes" id="UP000218244">
    <property type="component" value="Chromosome"/>
</dbReference>
<evidence type="ECO:0000313" key="2">
    <source>
        <dbReference type="Proteomes" id="UP000218244"/>
    </source>
</evidence>
<evidence type="ECO:0008006" key="3">
    <source>
        <dbReference type="Google" id="ProtNLM"/>
    </source>
</evidence>
<organism evidence="1 2">
    <name type="scientific">Corynebacterium suranareeae</name>
    <dbReference type="NCBI Taxonomy" id="2506452"/>
    <lineage>
        <taxon>Bacteria</taxon>
        <taxon>Bacillati</taxon>
        <taxon>Actinomycetota</taxon>
        <taxon>Actinomycetes</taxon>
        <taxon>Mycobacteriales</taxon>
        <taxon>Corynebacteriaceae</taxon>
        <taxon>Corynebacterium</taxon>
    </lineage>
</organism>
<protein>
    <recommendedName>
        <fullName evidence="3">Luciferase-like domain-containing protein</fullName>
    </recommendedName>
</protein>
<reference evidence="1 2" key="1">
    <citation type="submission" date="2016-02" db="EMBL/GenBank/DDBJ databases">
        <title>Corynebacterium glutamicum N24 whole genome sequencing project.</title>
        <authorList>
            <person name="Matsutani M."/>
            <person name="Nangtapong N."/>
            <person name="Yakushi T."/>
            <person name="Matsushita K."/>
        </authorList>
    </citation>
    <scope>NUCLEOTIDE SEQUENCE [LARGE SCALE GENOMIC DNA]</scope>
    <source>
        <strain evidence="1 2">N24</strain>
    </source>
</reference>
<sequence>MKNISFGLDTFGDNAIDLEGNPVSPAQTIRNIIDEAKMAEKVGVDIIGIGEHHREEYAVSAP</sequence>
<dbReference type="InterPro" id="IPR036661">
    <property type="entry name" value="Luciferase-like_sf"/>
</dbReference>
<name>A0A160PS55_9CORY</name>
<dbReference type="KEGG" id="csur:N24_2193"/>
<keyword evidence="2" id="KW-1185">Reference proteome</keyword>
<accession>A0A160PS55</accession>
<dbReference type="EMBL" id="AP017369">
    <property type="protein sequence ID" value="BAU96455.1"/>
    <property type="molecule type" value="Genomic_DNA"/>
</dbReference>
<dbReference type="GO" id="GO:0016705">
    <property type="term" value="F:oxidoreductase activity, acting on paired donors, with incorporation or reduction of molecular oxygen"/>
    <property type="evidence" value="ECO:0007669"/>
    <property type="project" value="InterPro"/>
</dbReference>
<gene>
    <name evidence="1" type="ORF">N24_2193</name>
</gene>
<proteinExistence type="predicted"/>
<dbReference type="Gene3D" id="3.20.20.30">
    <property type="entry name" value="Luciferase-like domain"/>
    <property type="match status" value="1"/>
</dbReference>
<dbReference type="SUPFAM" id="SSF51679">
    <property type="entry name" value="Bacterial luciferase-like"/>
    <property type="match status" value="1"/>
</dbReference>
<dbReference type="AlphaFoldDB" id="A0A160PS55"/>
<evidence type="ECO:0000313" key="1">
    <source>
        <dbReference type="EMBL" id="BAU96455.1"/>
    </source>
</evidence>